<dbReference type="Proteomes" id="UP001054801">
    <property type="component" value="Chromosome"/>
</dbReference>
<dbReference type="Gene3D" id="3.40.50.200">
    <property type="entry name" value="Peptidase S8/S53 domain"/>
    <property type="match status" value="1"/>
</dbReference>
<dbReference type="PROSITE" id="PS51892">
    <property type="entry name" value="SUBTILASE"/>
    <property type="match status" value="1"/>
</dbReference>
<organism evidence="9 10">
    <name type="scientific">Thiothrix winogradskyi</name>
    <dbReference type="NCBI Taxonomy" id="96472"/>
    <lineage>
        <taxon>Bacteria</taxon>
        <taxon>Pseudomonadati</taxon>
        <taxon>Pseudomonadota</taxon>
        <taxon>Gammaproteobacteria</taxon>
        <taxon>Thiotrichales</taxon>
        <taxon>Thiotrichaceae</taxon>
        <taxon>Thiothrix</taxon>
    </lineage>
</organism>
<evidence type="ECO:0000256" key="2">
    <source>
        <dbReference type="ARBA" id="ARBA00022670"/>
    </source>
</evidence>
<keyword evidence="2 5" id="KW-0645">Protease</keyword>
<dbReference type="InterPro" id="IPR036852">
    <property type="entry name" value="Peptidase_S8/S53_dom_sf"/>
</dbReference>
<proteinExistence type="inferred from homology"/>
<dbReference type="RefSeq" id="WP_236500724.1">
    <property type="nucleotide sequence ID" value="NZ_CP091244.1"/>
</dbReference>
<accession>A0ABY3T3X1</accession>
<dbReference type="Gene3D" id="2.60.40.10">
    <property type="entry name" value="Immunoglobulins"/>
    <property type="match status" value="2"/>
</dbReference>
<reference evidence="9" key="1">
    <citation type="journal article" date="2022" name="Microorganisms">
        <title>Two New Species of Filamentous Sulfur Bacteria of the Genus Thiothrix, Thiothrix winogradskyi sp. nov. and 'Candidatus Thiothrix sulfatifontis' sp. nov.</title>
        <authorList>
            <person name="Ravin N.V."/>
            <person name="Rossetti S."/>
            <person name="Beletsky A.V."/>
            <person name="Kadnikov V.V."/>
            <person name="Rudenko T.S."/>
            <person name="Smolyakov D.D."/>
            <person name="Moskvitina M.I."/>
            <person name="Gureeva M.V."/>
            <person name="Mardanov A.V."/>
            <person name="Grabovich M.Y."/>
        </authorList>
    </citation>
    <scope>NUCLEOTIDE SEQUENCE</scope>
    <source>
        <strain evidence="9">CT3</strain>
    </source>
</reference>
<dbReference type="PRINTS" id="PR00723">
    <property type="entry name" value="SUBTILISIN"/>
</dbReference>
<dbReference type="PANTHER" id="PTHR43806">
    <property type="entry name" value="PEPTIDASE S8"/>
    <property type="match status" value="1"/>
</dbReference>
<dbReference type="PROSITE" id="PS00137">
    <property type="entry name" value="SUBTILASE_HIS"/>
    <property type="match status" value="1"/>
</dbReference>
<evidence type="ECO:0000256" key="5">
    <source>
        <dbReference type="PROSITE-ProRule" id="PRU01240"/>
    </source>
</evidence>
<dbReference type="InterPro" id="IPR000209">
    <property type="entry name" value="Peptidase_S8/S53_dom"/>
</dbReference>
<evidence type="ECO:0000313" key="9">
    <source>
        <dbReference type="EMBL" id="UJS25451.1"/>
    </source>
</evidence>
<keyword evidence="4 5" id="KW-0720">Serine protease</keyword>
<sequence length="724" mass="75727">MCIQNNLIKALILAFLFSMYSVNAADTNINFEKLSNRDIVSKIEAEGKIDVLVTISTSEEIKKLSQKSIQDNPKKFKDYINAGGKNKNTGYIDLTKKENKDALAKEIRKSLNSVAKSLDKNEIKIKKEFSLVSAFYAEVTLKGLEQLSNNTNIVLIEENLTFQSATTQGLSLINGFGVRNSYSGTGISIAIIDSGVDTAHPSLGGTPNSIFNSKVIGGFDFGDNDADPRPSSGDAHGTAVSGIAAGNITAVGDYAGGVASDAKIYSLKTGSGNPAFHSYQAIASALDWASSHQYDNLNNPIMIVNMSIGDNTEFSSICDSGNGSYSLMGSAADIALMSDIAIFAASGNTGHCSGISAPACLSSVISVGAVYDNALGSRSVCVSGNSCITNKSLSSQCTPSQPYIAFESAQADKVIGYTNMSSLLDILAPSADAYTTDIVGSAGYSSGNYTTDFNGTSASSPYAAGAAAILQQSAKSLTGNFLSVSELKSILINTGNPVTDDKVNITKPRINIGNAINFLESNNSTFEGLTPNGTTTGVTPTFTWTPLAGQTEYWVIADNGSSLSWPYVVYQAISATSANCGSGTCSYNSGVNFAPGTAVWQVKAPQSSGSWPETNILSFTVGSGTSTFQGLTPNGTTTGVTPTFTWTPLAGQTEYWVIADNGSSLSWPYVVYQAISATSANCGSGTCSYNSGVNFAPGTAVWQVKAPQSSGSWPETSFLNFNIN</sequence>
<evidence type="ECO:0000256" key="4">
    <source>
        <dbReference type="ARBA" id="ARBA00022825"/>
    </source>
</evidence>
<dbReference type="InterPro" id="IPR023828">
    <property type="entry name" value="Peptidase_S8_Ser-AS"/>
</dbReference>
<dbReference type="InterPro" id="IPR013783">
    <property type="entry name" value="Ig-like_fold"/>
</dbReference>
<feature type="active site" description="Charge relay system" evidence="5">
    <location>
        <position position="193"/>
    </location>
</feature>
<evidence type="ECO:0000259" key="8">
    <source>
        <dbReference type="Pfam" id="PF00082"/>
    </source>
</evidence>
<feature type="signal peptide" evidence="7">
    <location>
        <begin position="1"/>
        <end position="24"/>
    </location>
</feature>
<keyword evidence="7" id="KW-0732">Signal</keyword>
<keyword evidence="10" id="KW-1185">Reference proteome</keyword>
<dbReference type="InterPro" id="IPR023827">
    <property type="entry name" value="Peptidase_S8_Asp-AS"/>
</dbReference>
<dbReference type="Pfam" id="PF00082">
    <property type="entry name" value="Peptidase_S8"/>
    <property type="match status" value="1"/>
</dbReference>
<feature type="chain" id="PRO_5046171491" evidence="7">
    <location>
        <begin position="25"/>
        <end position="724"/>
    </location>
</feature>
<dbReference type="InterPro" id="IPR015500">
    <property type="entry name" value="Peptidase_S8_subtilisin-rel"/>
</dbReference>
<dbReference type="InterPro" id="IPR022398">
    <property type="entry name" value="Peptidase_S8_His-AS"/>
</dbReference>
<feature type="active site" description="Charge relay system" evidence="5">
    <location>
        <position position="457"/>
    </location>
</feature>
<dbReference type="PANTHER" id="PTHR43806:SF11">
    <property type="entry name" value="CEREVISIN-RELATED"/>
    <property type="match status" value="1"/>
</dbReference>
<evidence type="ECO:0000256" key="3">
    <source>
        <dbReference type="ARBA" id="ARBA00022801"/>
    </source>
</evidence>
<evidence type="ECO:0000256" key="7">
    <source>
        <dbReference type="SAM" id="SignalP"/>
    </source>
</evidence>
<dbReference type="EMBL" id="CP091244">
    <property type="protein sequence ID" value="UJS25451.1"/>
    <property type="molecule type" value="Genomic_DNA"/>
</dbReference>
<feature type="domain" description="Peptidase S8/S53" evidence="8">
    <location>
        <begin position="184"/>
        <end position="499"/>
    </location>
</feature>
<keyword evidence="3 5" id="KW-0378">Hydrolase</keyword>
<dbReference type="SUPFAM" id="SSF52743">
    <property type="entry name" value="Subtilisin-like"/>
    <property type="match status" value="1"/>
</dbReference>
<dbReference type="InterPro" id="IPR037045">
    <property type="entry name" value="S8pro/Inhibitor_I9_sf"/>
</dbReference>
<feature type="active site" description="Charge relay system" evidence="5">
    <location>
        <position position="236"/>
    </location>
</feature>
<gene>
    <name evidence="9" type="ORF">L2Y54_05265</name>
</gene>
<dbReference type="Gene3D" id="3.30.70.80">
    <property type="entry name" value="Peptidase S8 propeptide/proteinase inhibitor I9"/>
    <property type="match status" value="1"/>
</dbReference>
<dbReference type="InterPro" id="IPR050131">
    <property type="entry name" value="Peptidase_S8_subtilisin-like"/>
</dbReference>
<name>A0ABY3T3X1_9GAMM</name>
<evidence type="ECO:0000256" key="1">
    <source>
        <dbReference type="ARBA" id="ARBA00011073"/>
    </source>
</evidence>
<comment type="similarity">
    <text evidence="1 5 6">Belongs to the peptidase S8 family.</text>
</comment>
<evidence type="ECO:0000256" key="6">
    <source>
        <dbReference type="RuleBase" id="RU003355"/>
    </source>
</evidence>
<dbReference type="PROSITE" id="PS00136">
    <property type="entry name" value="SUBTILASE_ASP"/>
    <property type="match status" value="1"/>
</dbReference>
<evidence type="ECO:0000313" key="10">
    <source>
        <dbReference type="Proteomes" id="UP001054801"/>
    </source>
</evidence>
<dbReference type="PROSITE" id="PS00138">
    <property type="entry name" value="SUBTILASE_SER"/>
    <property type="match status" value="1"/>
</dbReference>
<protein>
    <submittedName>
        <fullName evidence="9">S8 family serine peptidase</fullName>
    </submittedName>
</protein>